<dbReference type="Gene3D" id="1.10.246.130">
    <property type="match status" value="1"/>
</dbReference>
<comment type="caution">
    <text evidence="1">The sequence shown here is derived from an EMBL/GenBank/DDBJ whole genome shotgun (WGS) entry which is preliminary data.</text>
</comment>
<dbReference type="InterPro" id="IPR043137">
    <property type="entry name" value="GGT_ssub_C"/>
</dbReference>
<dbReference type="PANTHER" id="PTHR43881:SF1">
    <property type="entry name" value="GAMMA-GLUTAMYLTRANSPEPTIDASE (AFU_ORTHOLOGUE AFUA_4G13580)"/>
    <property type="match status" value="1"/>
</dbReference>
<protein>
    <submittedName>
        <fullName evidence="1">Gamma-glutamyltransferase</fullName>
    </submittedName>
</protein>
<accession>A0A6L7GCA9</accession>
<reference evidence="1 2" key="1">
    <citation type="submission" date="2019-12" db="EMBL/GenBank/DDBJ databases">
        <authorList>
            <person name="Li M."/>
        </authorList>
    </citation>
    <scope>NUCLEOTIDE SEQUENCE [LARGE SCALE GENOMIC DNA]</scope>
    <source>
        <strain evidence="1 2">GBMRC 2024</strain>
    </source>
</reference>
<dbReference type="AlphaFoldDB" id="A0A6L7GCA9"/>
<dbReference type="Proteomes" id="UP000477911">
    <property type="component" value="Unassembled WGS sequence"/>
</dbReference>
<organism evidence="1 2">
    <name type="scientific">Pseudooceanicola albus</name>
    <dbReference type="NCBI Taxonomy" id="2692189"/>
    <lineage>
        <taxon>Bacteria</taxon>
        <taxon>Pseudomonadati</taxon>
        <taxon>Pseudomonadota</taxon>
        <taxon>Alphaproteobacteria</taxon>
        <taxon>Rhodobacterales</taxon>
        <taxon>Paracoccaceae</taxon>
        <taxon>Pseudooceanicola</taxon>
    </lineage>
</organism>
<dbReference type="SUPFAM" id="SSF56235">
    <property type="entry name" value="N-terminal nucleophile aminohydrolases (Ntn hydrolases)"/>
    <property type="match status" value="1"/>
</dbReference>
<dbReference type="Gene3D" id="3.60.20.40">
    <property type="match status" value="1"/>
</dbReference>
<dbReference type="PRINTS" id="PR01210">
    <property type="entry name" value="GGTRANSPTASE"/>
</dbReference>
<dbReference type="InterPro" id="IPR043138">
    <property type="entry name" value="GGT_lsub"/>
</dbReference>
<dbReference type="InterPro" id="IPR052896">
    <property type="entry name" value="GGT-like_enzyme"/>
</dbReference>
<keyword evidence="2" id="KW-1185">Reference proteome</keyword>
<proteinExistence type="predicted"/>
<dbReference type="Pfam" id="PF01019">
    <property type="entry name" value="G_glu_transpept"/>
    <property type="match status" value="1"/>
</dbReference>
<name>A0A6L7GCA9_9RHOB</name>
<evidence type="ECO:0000313" key="2">
    <source>
        <dbReference type="Proteomes" id="UP000477911"/>
    </source>
</evidence>
<dbReference type="GO" id="GO:0016740">
    <property type="term" value="F:transferase activity"/>
    <property type="evidence" value="ECO:0007669"/>
    <property type="project" value="UniProtKB-KW"/>
</dbReference>
<evidence type="ECO:0000313" key="1">
    <source>
        <dbReference type="EMBL" id="MXN20906.1"/>
    </source>
</evidence>
<dbReference type="PANTHER" id="PTHR43881">
    <property type="entry name" value="GAMMA-GLUTAMYLTRANSPEPTIDASE (AFU_ORTHOLOGUE AFUA_4G13580)"/>
    <property type="match status" value="1"/>
</dbReference>
<keyword evidence="1" id="KW-0808">Transferase</keyword>
<gene>
    <name evidence="1" type="ORF">GR170_24015</name>
</gene>
<dbReference type="EMBL" id="WUMU01000038">
    <property type="protein sequence ID" value="MXN20906.1"/>
    <property type="molecule type" value="Genomic_DNA"/>
</dbReference>
<dbReference type="RefSeq" id="WP_160897025.1">
    <property type="nucleotide sequence ID" value="NZ_WUMU01000038.1"/>
</dbReference>
<sequence length="525" mass="55340">MRDFHLPGRSPVWAENGMVATSHPIAAQVALDMLKSGGNATDAALAGAIALGVCEPAMCGLAGDCFALIKPAGQDEVIGYNGSGRAPAGADAQTLRDRGITQIGLQSAEAVTLPGAVAAFAAMSGCWGRKGLDAVIAPAISYFEAGVPVHARAAFDWKRDQGALDPVGARHFLPGGKAPSVGDRFALPGQAALLRRIAAEGPRAFYEGEAAEDMLAALKRYGGCHTAEDFHAVAGERTTPVEGRYGDARLLEHPPNGQGATAILILNILAQFDLEALAPFGAARAHLEAEAVKLGYDARNHFLSDARQADPERMLDMDYARTLAARIDPRRAQPALTIPEGQPHRDTVYITVVDRDRMAVSLIYSVFHSFGSGIGTEKFGLLLHNRGCGFTLTPGHRNEYGAGKRPLHTIIPGMLASTGASPDLPFGVMGGAYQAAGHARFVTNLMTYGLTPQEAIDAPRSFPQDGRLTIERGYAPGVLDELEAMGHQIEIPEVPIGGAQAIRIHPHGMLEAGSDPRKDGCAVGY</sequence>
<dbReference type="InterPro" id="IPR029055">
    <property type="entry name" value="Ntn_hydrolases_N"/>
</dbReference>